<dbReference type="GO" id="GO:0003676">
    <property type="term" value="F:nucleic acid binding"/>
    <property type="evidence" value="ECO:0007669"/>
    <property type="project" value="InterPro"/>
</dbReference>
<dbReference type="AlphaFoldDB" id="A0A8X8CZX9"/>
<keyword evidence="3" id="KW-1185">Reference proteome</keyword>
<evidence type="ECO:0000313" key="2">
    <source>
        <dbReference type="EMBL" id="KAG6772522.1"/>
    </source>
</evidence>
<evidence type="ECO:0000313" key="3">
    <source>
        <dbReference type="Proteomes" id="UP000886885"/>
    </source>
</evidence>
<comment type="caution">
    <text evidence="2">The sequence shown here is derived from an EMBL/GenBank/DDBJ whole genome shotgun (WGS) entry which is preliminary data.</text>
</comment>
<dbReference type="GO" id="GO:0004523">
    <property type="term" value="F:RNA-DNA hybrid ribonuclease activity"/>
    <property type="evidence" value="ECO:0007669"/>
    <property type="project" value="InterPro"/>
</dbReference>
<name>A0A8X8CZX9_POPTO</name>
<gene>
    <name evidence="2" type="ORF">POTOM_023935</name>
</gene>
<feature type="domain" description="RNase H type-1" evidence="1">
    <location>
        <begin position="3"/>
        <end position="76"/>
    </location>
</feature>
<dbReference type="EMBL" id="JAAWWB010000011">
    <property type="protein sequence ID" value="KAG6772522.1"/>
    <property type="molecule type" value="Genomic_DNA"/>
</dbReference>
<organism evidence="2 3">
    <name type="scientific">Populus tomentosa</name>
    <name type="common">Chinese white poplar</name>
    <dbReference type="NCBI Taxonomy" id="118781"/>
    <lineage>
        <taxon>Eukaryota</taxon>
        <taxon>Viridiplantae</taxon>
        <taxon>Streptophyta</taxon>
        <taxon>Embryophyta</taxon>
        <taxon>Tracheophyta</taxon>
        <taxon>Spermatophyta</taxon>
        <taxon>Magnoliopsida</taxon>
        <taxon>eudicotyledons</taxon>
        <taxon>Gunneridae</taxon>
        <taxon>Pentapetalae</taxon>
        <taxon>rosids</taxon>
        <taxon>fabids</taxon>
        <taxon>Malpighiales</taxon>
        <taxon>Salicaceae</taxon>
        <taxon>Saliceae</taxon>
        <taxon>Populus</taxon>
    </lineage>
</organism>
<sequence>MTEESPIAGFGVVCRKHYGKAVGMVGVPTSKCKSRYVARGQAMKIREALVFVTSLGTHGIVIESDAVAAVSAIKDSRLTPAWKVGLNSLGFYKSPLHVNRMPDYTG</sequence>
<reference evidence="2" key="1">
    <citation type="journal article" date="2020" name="bioRxiv">
        <title>Hybrid origin of Populus tomentosa Carr. identified through genome sequencing and phylogenomic analysis.</title>
        <authorList>
            <person name="An X."/>
            <person name="Gao K."/>
            <person name="Chen Z."/>
            <person name="Li J."/>
            <person name="Yang X."/>
            <person name="Yang X."/>
            <person name="Zhou J."/>
            <person name="Guo T."/>
            <person name="Zhao T."/>
            <person name="Huang S."/>
            <person name="Miao D."/>
            <person name="Khan W.U."/>
            <person name="Rao P."/>
            <person name="Ye M."/>
            <person name="Lei B."/>
            <person name="Liao W."/>
            <person name="Wang J."/>
            <person name="Ji L."/>
            <person name="Li Y."/>
            <person name="Guo B."/>
            <person name="Mustafa N.S."/>
            <person name="Li S."/>
            <person name="Yun Q."/>
            <person name="Keller S.R."/>
            <person name="Mao J."/>
            <person name="Zhang R."/>
            <person name="Strauss S.H."/>
        </authorList>
    </citation>
    <scope>NUCLEOTIDE SEQUENCE</scope>
    <source>
        <strain evidence="2">GM15</strain>
        <tissue evidence="2">Leaf</tissue>
    </source>
</reference>
<accession>A0A8X8CZX9</accession>
<protein>
    <recommendedName>
        <fullName evidence="1">RNase H type-1 domain-containing protein</fullName>
    </recommendedName>
</protein>
<proteinExistence type="predicted"/>
<evidence type="ECO:0000259" key="1">
    <source>
        <dbReference type="Pfam" id="PF13456"/>
    </source>
</evidence>
<dbReference type="InterPro" id="IPR002156">
    <property type="entry name" value="RNaseH_domain"/>
</dbReference>
<dbReference type="Proteomes" id="UP000886885">
    <property type="component" value="Chromosome 6A"/>
</dbReference>
<dbReference type="Pfam" id="PF13456">
    <property type="entry name" value="RVT_3"/>
    <property type="match status" value="1"/>
</dbReference>